<dbReference type="PANTHER" id="PTHR43540:SF1">
    <property type="entry name" value="ISOCHORISMATASE HYDROLASE"/>
    <property type="match status" value="1"/>
</dbReference>
<protein>
    <submittedName>
        <fullName evidence="3">Nicotinamidase-related amidase</fullName>
    </submittedName>
</protein>
<evidence type="ECO:0000256" key="1">
    <source>
        <dbReference type="ARBA" id="ARBA00022801"/>
    </source>
</evidence>
<comment type="caution">
    <text evidence="3">The sequence shown here is derived from an EMBL/GenBank/DDBJ whole genome shotgun (WGS) entry which is preliminary data.</text>
</comment>
<dbReference type="Gene3D" id="3.40.50.850">
    <property type="entry name" value="Isochorismatase-like"/>
    <property type="match status" value="1"/>
</dbReference>
<accession>A0ABV4EPZ2</accession>
<keyword evidence="1" id="KW-0378">Hydrolase</keyword>
<keyword evidence="4" id="KW-1185">Reference proteome</keyword>
<dbReference type="Pfam" id="PF00857">
    <property type="entry name" value="Isochorismatase"/>
    <property type="match status" value="1"/>
</dbReference>
<dbReference type="Proteomes" id="UP001565471">
    <property type="component" value="Unassembled WGS sequence"/>
</dbReference>
<evidence type="ECO:0000313" key="4">
    <source>
        <dbReference type="Proteomes" id="UP001565471"/>
    </source>
</evidence>
<evidence type="ECO:0000259" key="2">
    <source>
        <dbReference type="Pfam" id="PF00857"/>
    </source>
</evidence>
<dbReference type="PANTHER" id="PTHR43540">
    <property type="entry name" value="PEROXYUREIDOACRYLATE/UREIDOACRYLATE AMIDOHYDROLASE-RELATED"/>
    <property type="match status" value="1"/>
</dbReference>
<dbReference type="CDD" id="cd01014">
    <property type="entry name" value="nicotinamidase_related"/>
    <property type="match status" value="1"/>
</dbReference>
<evidence type="ECO:0000313" key="3">
    <source>
        <dbReference type="EMBL" id="MEY9313207.1"/>
    </source>
</evidence>
<dbReference type="InterPro" id="IPR050272">
    <property type="entry name" value="Isochorismatase-like_hydrls"/>
</dbReference>
<proteinExistence type="predicted"/>
<dbReference type="InterPro" id="IPR036380">
    <property type="entry name" value="Isochorismatase-like_sf"/>
</dbReference>
<feature type="domain" description="Isochorismatase-like" evidence="2">
    <location>
        <begin position="32"/>
        <end position="203"/>
    </location>
</feature>
<gene>
    <name evidence="3" type="ORF">ABIF29_000006</name>
</gene>
<dbReference type="EMBL" id="JBGBZA010000001">
    <property type="protein sequence ID" value="MEY9313207.1"/>
    <property type="molecule type" value="Genomic_DNA"/>
</dbReference>
<name>A0ABV4EPZ2_BRAEL</name>
<dbReference type="InterPro" id="IPR000868">
    <property type="entry name" value="Isochorismatase-like_dom"/>
</dbReference>
<reference evidence="3 4" key="1">
    <citation type="submission" date="2024-07" db="EMBL/GenBank/DDBJ databases">
        <title>Genomic Encyclopedia of Type Strains, Phase V (KMG-V): Genome sequencing to study the core and pangenomes of soil and plant-associated prokaryotes.</title>
        <authorList>
            <person name="Whitman W."/>
        </authorList>
    </citation>
    <scope>NUCLEOTIDE SEQUENCE [LARGE SCALE GENOMIC DNA]</scope>
    <source>
        <strain evidence="3 4">USDA 415</strain>
    </source>
</reference>
<organism evidence="3 4">
    <name type="scientific">Bradyrhizobium elkanii</name>
    <dbReference type="NCBI Taxonomy" id="29448"/>
    <lineage>
        <taxon>Bacteria</taxon>
        <taxon>Pseudomonadati</taxon>
        <taxon>Pseudomonadota</taxon>
        <taxon>Alphaproteobacteria</taxon>
        <taxon>Hyphomicrobiales</taxon>
        <taxon>Nitrobacteraceae</taxon>
        <taxon>Bradyrhizobium</taxon>
    </lineage>
</organism>
<sequence length="209" mass="22597">MAYTSQIPRLRGSLLIDCFVQQSKENLMSQRAVIVIDIQNEYFPDGKLPLVGIVHAAANAARVIQTARARGDAVIHVQHEMQESHPSIFAPNTRGVEINPIVQPLEREALVVKHYPNAFRDTDLKQRLDAGGVKEVVIVGAMSHMCIDATSRAAADYGYKTTILHDACATCDLPFGGIIVPAVQVHAAFMAALGLAYGTVTTTSDYLAA</sequence>
<dbReference type="SUPFAM" id="SSF52499">
    <property type="entry name" value="Isochorismatase-like hydrolases"/>
    <property type="match status" value="1"/>
</dbReference>